<name>A0A0R2JSH0_9LACO</name>
<protein>
    <recommendedName>
        <fullName evidence="3">Phage protein, HK97 gp10 family</fullName>
    </recommendedName>
</protein>
<sequence length="140" mass="15274">MDDDFETQMNKLVHDVGGIVNISVDDRQKVTKVGALAMQKVIEEETKKSHFNSGRDTSKFEHLADSVTSGRLAGTRIDGTSAVGFSTNDVNHARIARFLNDGTIKMPGDSFYDQAIETAKEPVFMAEAAALAKIQEKKGL</sequence>
<accession>A0A0R2JSH0</accession>
<organism evidence="1 2">
    <name type="scientific">Weissella minor</name>
    <dbReference type="NCBI Taxonomy" id="1620"/>
    <lineage>
        <taxon>Bacteria</taxon>
        <taxon>Bacillati</taxon>
        <taxon>Bacillota</taxon>
        <taxon>Bacilli</taxon>
        <taxon>Lactobacillales</taxon>
        <taxon>Lactobacillaceae</taxon>
        <taxon>Weissella</taxon>
    </lineage>
</organism>
<evidence type="ECO:0008006" key="3">
    <source>
        <dbReference type="Google" id="ProtNLM"/>
    </source>
</evidence>
<dbReference type="PATRIC" id="fig|1620.3.peg.1584"/>
<dbReference type="EMBL" id="JQCD01000018">
    <property type="protein sequence ID" value="KRN77495.1"/>
    <property type="molecule type" value="Genomic_DNA"/>
</dbReference>
<comment type="caution">
    <text evidence="1">The sequence shown here is derived from an EMBL/GenBank/DDBJ whole genome shotgun (WGS) entry which is preliminary data.</text>
</comment>
<dbReference type="Proteomes" id="UP000051673">
    <property type="component" value="Unassembled WGS sequence"/>
</dbReference>
<evidence type="ECO:0000313" key="2">
    <source>
        <dbReference type="Proteomes" id="UP000051673"/>
    </source>
</evidence>
<dbReference type="AlphaFoldDB" id="A0A0R2JSH0"/>
<dbReference type="STRING" id="1620.IV67_GL001550"/>
<proteinExistence type="predicted"/>
<gene>
    <name evidence="1" type="ORF">IV67_GL001550</name>
</gene>
<keyword evidence="2" id="KW-1185">Reference proteome</keyword>
<evidence type="ECO:0000313" key="1">
    <source>
        <dbReference type="EMBL" id="KRN77495.1"/>
    </source>
</evidence>
<reference evidence="1 2" key="1">
    <citation type="journal article" date="2015" name="Genome Announc.">
        <title>Expanding the biotechnology potential of lactobacilli through comparative genomics of 213 strains and associated genera.</title>
        <authorList>
            <person name="Sun Z."/>
            <person name="Harris H.M."/>
            <person name="McCann A."/>
            <person name="Guo C."/>
            <person name="Argimon S."/>
            <person name="Zhang W."/>
            <person name="Yang X."/>
            <person name="Jeffery I.B."/>
            <person name="Cooney J.C."/>
            <person name="Kagawa T.F."/>
            <person name="Liu W."/>
            <person name="Song Y."/>
            <person name="Salvetti E."/>
            <person name="Wrobel A."/>
            <person name="Rasinkangas P."/>
            <person name="Parkhill J."/>
            <person name="Rea M.C."/>
            <person name="O'Sullivan O."/>
            <person name="Ritari J."/>
            <person name="Douillard F.P."/>
            <person name="Paul Ross R."/>
            <person name="Yang R."/>
            <person name="Briner A.E."/>
            <person name="Felis G.E."/>
            <person name="de Vos W.M."/>
            <person name="Barrangou R."/>
            <person name="Klaenhammer T.R."/>
            <person name="Caufield P.W."/>
            <person name="Cui Y."/>
            <person name="Zhang H."/>
            <person name="O'Toole P.W."/>
        </authorList>
    </citation>
    <scope>NUCLEOTIDE SEQUENCE [LARGE SCALE GENOMIC DNA]</scope>
    <source>
        <strain evidence="1 2">DSM 20014</strain>
    </source>
</reference>